<evidence type="ECO:0000313" key="1">
    <source>
        <dbReference type="EMBL" id="GIJ46072.1"/>
    </source>
</evidence>
<reference evidence="1" key="1">
    <citation type="submission" date="2021-01" db="EMBL/GenBank/DDBJ databases">
        <title>Whole genome shotgun sequence of Virgisporangium aliadipatigenens NBRC 105644.</title>
        <authorList>
            <person name="Komaki H."/>
            <person name="Tamura T."/>
        </authorList>
    </citation>
    <scope>NUCLEOTIDE SEQUENCE</scope>
    <source>
        <strain evidence="1">NBRC 105644</strain>
    </source>
</reference>
<accession>A0A8J3YKP0</accession>
<organism evidence="1 2">
    <name type="scientific">Virgisporangium aliadipatigenens</name>
    <dbReference type="NCBI Taxonomy" id="741659"/>
    <lineage>
        <taxon>Bacteria</taxon>
        <taxon>Bacillati</taxon>
        <taxon>Actinomycetota</taxon>
        <taxon>Actinomycetes</taxon>
        <taxon>Micromonosporales</taxon>
        <taxon>Micromonosporaceae</taxon>
        <taxon>Virgisporangium</taxon>
    </lineage>
</organism>
<dbReference type="EMBL" id="BOPF01000009">
    <property type="protein sequence ID" value="GIJ46072.1"/>
    <property type="molecule type" value="Genomic_DNA"/>
</dbReference>
<dbReference type="RefSeq" id="WP_203899607.1">
    <property type="nucleotide sequence ID" value="NZ_BOPF01000009.1"/>
</dbReference>
<gene>
    <name evidence="1" type="ORF">Val02_29580</name>
</gene>
<proteinExistence type="predicted"/>
<dbReference type="InterPro" id="IPR045428">
    <property type="entry name" value="EACC1"/>
</dbReference>
<evidence type="ECO:0000313" key="2">
    <source>
        <dbReference type="Proteomes" id="UP000619260"/>
    </source>
</evidence>
<name>A0A8J3YKP0_9ACTN</name>
<dbReference type="Pfam" id="PF19953">
    <property type="entry name" value="EACC1"/>
    <property type="match status" value="1"/>
</dbReference>
<sequence>MELRIEIAASRHPYDDLCSLIDWLDHEPELRGRVKTLQRSPRDGELGGVVEAVQVAAGAGGALAVLASALRVWLSQPRRSDVRIKVRGRHGRSIEVDARRVADPEALLRTVLTAEEDDGGSS</sequence>
<comment type="caution">
    <text evidence="1">The sequence shown here is derived from an EMBL/GenBank/DDBJ whole genome shotgun (WGS) entry which is preliminary data.</text>
</comment>
<keyword evidence="2" id="KW-1185">Reference proteome</keyword>
<dbReference type="AlphaFoldDB" id="A0A8J3YKP0"/>
<protein>
    <submittedName>
        <fullName evidence="1">Uncharacterized protein</fullName>
    </submittedName>
</protein>
<dbReference type="Proteomes" id="UP000619260">
    <property type="component" value="Unassembled WGS sequence"/>
</dbReference>